<evidence type="ECO:0000256" key="3">
    <source>
        <dbReference type="ARBA" id="ARBA00022827"/>
    </source>
</evidence>
<organism evidence="5 6">
    <name type="scientific">Mucilaginibacter gilvus</name>
    <dbReference type="NCBI Taxonomy" id="2305909"/>
    <lineage>
        <taxon>Bacteria</taxon>
        <taxon>Pseudomonadati</taxon>
        <taxon>Bacteroidota</taxon>
        <taxon>Sphingobacteriia</taxon>
        <taxon>Sphingobacteriales</taxon>
        <taxon>Sphingobacteriaceae</taxon>
        <taxon>Mucilaginibacter</taxon>
    </lineage>
</organism>
<accession>A0A3S3YZ39</accession>
<dbReference type="InterPro" id="IPR036188">
    <property type="entry name" value="FAD/NAD-bd_sf"/>
</dbReference>
<dbReference type="InterPro" id="IPR002938">
    <property type="entry name" value="FAD-bd"/>
</dbReference>
<dbReference type="SUPFAM" id="SSF51905">
    <property type="entry name" value="FAD/NAD(P)-binding domain"/>
    <property type="match status" value="1"/>
</dbReference>
<evidence type="ECO:0000259" key="4">
    <source>
        <dbReference type="Pfam" id="PF01494"/>
    </source>
</evidence>
<reference evidence="5 6" key="1">
    <citation type="submission" date="2019-01" db="EMBL/GenBank/DDBJ databases">
        <title>Mucilaginibacter antarcticum sp. nov., isolated from antarctic soil.</title>
        <authorList>
            <person name="Yan Y.-Q."/>
            <person name="Du Z.-J."/>
        </authorList>
    </citation>
    <scope>NUCLEOTIDE SEQUENCE [LARGE SCALE GENOMIC DNA]</scope>
    <source>
        <strain evidence="5 6">F01003</strain>
    </source>
</reference>
<sequence>MIALPKQTEVLIVGAGPSGLMMAAQLLRHGVIPTIIDTRQGPTNQSKALAVQARSLEIYRQMGVVEQVLKEGKPAAGAMLHREGKVMATLPLQNAGTGQTPYPYVLMFPQSKNERVLLDYLTLNCCPVYWQTSLVTLKQTESGVEAELQTRDNTQMVNCGYVVGADGAHSVVRKQLGIPFNGDTYQHKFYLADIKINNSFTDDFVHLFLSNKGFAGFFLMPEESNFRVVGNLPAALDNDAEKKFDDVLPHLRAITALPLDVEKVNWFTIYKLHHRMAEKFSDGRCFLVGDAAHIHSPVGGQGMNTGLQDAYNLAWKLAGVVNKQFVPGILNSYAEERMPVARDLLNSTDKVFNMVTSQSLFSNFVKRFIVPPALKFFGKSDKMRAAFFKGVSQTGISYRNSTLNRQLGYQAIIQAGDRLPYLEIFDEKKQTKTDIHAWCSKPGFTLITIGIIQESYLFTLAKWITQKYNLTLNFFHLPPSDKNQHVLDRFEVRPGQRKALIIRPDMHIGYMNDIVDIEMMDAYLRDVVGFVV</sequence>
<feature type="domain" description="FAD-binding" evidence="4">
    <location>
        <begin position="8"/>
        <end position="346"/>
    </location>
</feature>
<keyword evidence="3" id="KW-0274">FAD</keyword>
<gene>
    <name evidence="5" type="ORF">EPL05_17780</name>
</gene>
<dbReference type="PANTHER" id="PTHR43004">
    <property type="entry name" value="TRK SYSTEM POTASSIUM UPTAKE PROTEIN"/>
    <property type="match status" value="1"/>
</dbReference>
<dbReference type="PANTHER" id="PTHR43004:SF19">
    <property type="entry name" value="BINDING MONOOXYGENASE, PUTATIVE (JCVI)-RELATED"/>
    <property type="match status" value="1"/>
</dbReference>
<dbReference type="InterPro" id="IPR050641">
    <property type="entry name" value="RIFMO-like"/>
</dbReference>
<evidence type="ECO:0000256" key="1">
    <source>
        <dbReference type="ARBA" id="ARBA00001974"/>
    </source>
</evidence>
<dbReference type="Gene3D" id="3.50.50.60">
    <property type="entry name" value="FAD/NAD(P)-binding domain"/>
    <property type="match status" value="1"/>
</dbReference>
<protein>
    <recommendedName>
        <fullName evidence="4">FAD-binding domain-containing protein</fullName>
    </recommendedName>
</protein>
<dbReference type="Proteomes" id="UP000286701">
    <property type="component" value="Unassembled WGS sequence"/>
</dbReference>
<comment type="cofactor">
    <cofactor evidence="1">
        <name>FAD</name>
        <dbReference type="ChEBI" id="CHEBI:57692"/>
    </cofactor>
</comment>
<dbReference type="OrthoDB" id="9766816at2"/>
<dbReference type="GO" id="GO:0016709">
    <property type="term" value="F:oxidoreductase activity, acting on paired donors, with incorporation or reduction of molecular oxygen, NAD(P)H as one donor, and incorporation of one atom of oxygen"/>
    <property type="evidence" value="ECO:0007669"/>
    <property type="project" value="UniProtKB-ARBA"/>
</dbReference>
<name>A0A3S3YZ39_9SPHI</name>
<dbReference type="Gene3D" id="3.30.70.2450">
    <property type="match status" value="1"/>
</dbReference>
<evidence type="ECO:0000313" key="5">
    <source>
        <dbReference type="EMBL" id="RWY49260.1"/>
    </source>
</evidence>
<dbReference type="RefSeq" id="WP_128535331.1">
    <property type="nucleotide sequence ID" value="NZ_SBIW01000008.1"/>
</dbReference>
<keyword evidence="2" id="KW-0285">Flavoprotein</keyword>
<dbReference type="Pfam" id="PF01494">
    <property type="entry name" value="FAD_binding_3"/>
    <property type="match status" value="1"/>
</dbReference>
<dbReference type="GO" id="GO:0071949">
    <property type="term" value="F:FAD binding"/>
    <property type="evidence" value="ECO:0007669"/>
    <property type="project" value="InterPro"/>
</dbReference>
<evidence type="ECO:0000313" key="6">
    <source>
        <dbReference type="Proteomes" id="UP000286701"/>
    </source>
</evidence>
<dbReference type="PRINTS" id="PR00420">
    <property type="entry name" value="RNGMNOXGNASE"/>
</dbReference>
<dbReference type="Gene3D" id="3.40.30.120">
    <property type="match status" value="1"/>
</dbReference>
<proteinExistence type="predicted"/>
<keyword evidence="6" id="KW-1185">Reference proteome</keyword>
<comment type="caution">
    <text evidence="5">The sequence shown here is derived from an EMBL/GenBank/DDBJ whole genome shotgun (WGS) entry which is preliminary data.</text>
</comment>
<dbReference type="EMBL" id="SBIW01000008">
    <property type="protein sequence ID" value="RWY49260.1"/>
    <property type="molecule type" value="Genomic_DNA"/>
</dbReference>
<evidence type="ECO:0000256" key="2">
    <source>
        <dbReference type="ARBA" id="ARBA00022630"/>
    </source>
</evidence>
<dbReference type="AlphaFoldDB" id="A0A3S3YZ39"/>